<evidence type="ECO:0000256" key="2">
    <source>
        <dbReference type="RuleBase" id="RU362097"/>
    </source>
</evidence>
<gene>
    <name evidence="4" type="ORF">SAMN05660493_02045</name>
</gene>
<comment type="subcellular location">
    <subcellularLocation>
        <location evidence="2">Cell membrane</location>
        <topology evidence="2">Lipid-anchor</topology>
    </subcellularLocation>
</comment>
<dbReference type="Gene3D" id="2.20.200.10">
    <property type="entry name" value="Outer membrane efflux proteins (OEP)"/>
    <property type="match status" value="1"/>
</dbReference>
<dbReference type="PANTHER" id="PTHR30203:SF30">
    <property type="entry name" value="OUTER MEMBRANE PROTEIN-RELATED"/>
    <property type="match status" value="1"/>
</dbReference>
<reference evidence="5" key="1">
    <citation type="submission" date="2016-10" db="EMBL/GenBank/DDBJ databases">
        <authorList>
            <person name="Varghese N."/>
            <person name="Submissions S."/>
        </authorList>
    </citation>
    <scope>NUCLEOTIDE SEQUENCE [LARGE SCALE GENOMIC DNA]</scope>
    <source>
        <strain evidence="5">DSM 19482</strain>
    </source>
</reference>
<keyword evidence="2 4" id="KW-0449">Lipoprotein</keyword>
<evidence type="ECO:0000256" key="3">
    <source>
        <dbReference type="SAM" id="MobiDB-lite"/>
    </source>
</evidence>
<keyword evidence="2" id="KW-0564">Palmitate</keyword>
<evidence type="ECO:0000313" key="5">
    <source>
        <dbReference type="Proteomes" id="UP000187261"/>
    </source>
</evidence>
<sequence>MDLPETDKLNPQPDLSGNPFVRRNDEQKIGSGRRIKLPKNIWVIAAVSLILIGCKAPMATKIQDRVKETLPQSFEDQTASENNSGLTPWKQFFTDPNLVNLIDEALKNNQDLLITLQQIEVAKSDVMYKNGRLSPTVAAKLGAGVSKAGRYTSEGAGDATTEIKPGKDMPDPLGNFEGGLVADWEVDIWHKLRTEKQSAVAHYLSTVEGKNFVLSSLIAEVADNYYGLLSLDNQLDIIHQYIDLQKKALEIAKIQKQAMAATELAVKKFEAELAKSNATEYDLKQQITEKENQINALLGRYPQPIVRAKESFMTIVPQTVYTGIPSQLLANRPDIKQAELELKSAQLDVEAARKEFYPSLDINATLGLEAFKPSYLVKMPESIAYNLAGELAGPLINKSAIQAQFKSADARQIQALYEYDKTILSAYLDITNQMSAIKNLDQYYQMKAKESKALDEGIDIANQLFRNSRADYLEVLMNQRDALDAKMELIEAKERQLSTVVDIYKSLGGGWK</sequence>
<comment type="similarity">
    <text evidence="1 2">Belongs to the outer membrane factor (OMF) (TC 1.B.17) family.</text>
</comment>
<dbReference type="STRING" id="1121284.SAMN05660493_02045"/>
<dbReference type="OrthoDB" id="9770517at2"/>
<evidence type="ECO:0000256" key="1">
    <source>
        <dbReference type="ARBA" id="ARBA00007613"/>
    </source>
</evidence>
<proteinExistence type="inferred from homology"/>
<dbReference type="Gene3D" id="1.20.1600.10">
    <property type="entry name" value="Outer membrane efflux proteins (OEP)"/>
    <property type="match status" value="1"/>
</dbReference>
<dbReference type="GO" id="GO:0005886">
    <property type="term" value="C:plasma membrane"/>
    <property type="evidence" value="ECO:0007669"/>
    <property type="project" value="UniProtKB-SubCell"/>
</dbReference>
<feature type="region of interest" description="Disordered" evidence="3">
    <location>
        <begin position="1"/>
        <end position="24"/>
    </location>
</feature>
<keyword evidence="2" id="KW-1134">Transmembrane beta strand</keyword>
<evidence type="ECO:0000313" key="4">
    <source>
        <dbReference type="EMBL" id="SIT97329.1"/>
    </source>
</evidence>
<name>A0A1U7PWQ8_9FLAO</name>
<dbReference type="PANTHER" id="PTHR30203">
    <property type="entry name" value="OUTER MEMBRANE CATION EFFLUX PROTEIN"/>
    <property type="match status" value="1"/>
</dbReference>
<dbReference type="GO" id="GO:0015562">
    <property type="term" value="F:efflux transmembrane transporter activity"/>
    <property type="evidence" value="ECO:0007669"/>
    <property type="project" value="InterPro"/>
</dbReference>
<keyword evidence="2" id="KW-0812">Transmembrane</keyword>
<dbReference type="Pfam" id="PF02321">
    <property type="entry name" value="OEP"/>
    <property type="match status" value="2"/>
</dbReference>
<dbReference type="EMBL" id="FTPU01000021">
    <property type="protein sequence ID" value="SIT97329.1"/>
    <property type="molecule type" value="Genomic_DNA"/>
</dbReference>
<dbReference type="SUPFAM" id="SSF56954">
    <property type="entry name" value="Outer membrane efflux proteins (OEP)"/>
    <property type="match status" value="1"/>
</dbReference>
<organism evidence="4 5">
    <name type="scientific">Epilithonimonas bovis DSM 19482</name>
    <dbReference type="NCBI Taxonomy" id="1121284"/>
    <lineage>
        <taxon>Bacteria</taxon>
        <taxon>Pseudomonadati</taxon>
        <taxon>Bacteroidota</taxon>
        <taxon>Flavobacteriia</taxon>
        <taxon>Flavobacteriales</taxon>
        <taxon>Weeksellaceae</taxon>
        <taxon>Chryseobacterium group</taxon>
        <taxon>Epilithonimonas</taxon>
    </lineage>
</organism>
<dbReference type="InterPro" id="IPR003423">
    <property type="entry name" value="OMP_efflux"/>
</dbReference>
<dbReference type="Proteomes" id="UP000187261">
    <property type="component" value="Unassembled WGS sequence"/>
</dbReference>
<protein>
    <submittedName>
        <fullName evidence="4">Efflux transporter, outer membrane factor (OMF) lipoprotein, NodT family</fullName>
    </submittedName>
</protein>
<accession>A0A1U7PWQ8</accession>
<keyword evidence="5" id="KW-1185">Reference proteome</keyword>
<dbReference type="InterPro" id="IPR010131">
    <property type="entry name" value="MdtP/NodT-like"/>
</dbReference>
<keyword evidence="2" id="KW-0472">Membrane</keyword>
<dbReference type="AlphaFoldDB" id="A0A1U7PWQ8"/>
<dbReference type="NCBIfam" id="TIGR01845">
    <property type="entry name" value="outer_NodT"/>
    <property type="match status" value="1"/>
</dbReference>